<name>A0A8H3QPU7_9GLOM</name>
<dbReference type="Proteomes" id="UP000615446">
    <property type="component" value="Unassembled WGS sequence"/>
</dbReference>
<dbReference type="EMBL" id="BLAL01000162">
    <property type="protein sequence ID" value="GES87052.1"/>
    <property type="molecule type" value="Genomic_DNA"/>
</dbReference>
<proteinExistence type="predicted"/>
<protein>
    <submittedName>
        <fullName evidence="1">Uncharacterized protein</fullName>
    </submittedName>
</protein>
<dbReference type="AlphaFoldDB" id="A0A8H3QPU7"/>
<comment type="caution">
    <text evidence="1">The sequence shown here is derived from an EMBL/GenBank/DDBJ whole genome shotgun (WGS) entry which is preliminary data.</text>
</comment>
<sequence>MRVLRYRLLVRGFILKLWMHFNDRVVFGTSKVAEVDCPLRYHLIVFYTDIVNVVRLPDPYCYAWKQCGITFVIASTTQFIYIVMQSLYGIVEEFRVPPR</sequence>
<gene>
    <name evidence="1" type="ORF">RCL2_001407600</name>
</gene>
<accession>A0A8H3QPU7</accession>
<evidence type="ECO:0000313" key="1">
    <source>
        <dbReference type="EMBL" id="GES87052.1"/>
    </source>
</evidence>
<organism evidence="1 2">
    <name type="scientific">Rhizophagus clarus</name>
    <dbReference type="NCBI Taxonomy" id="94130"/>
    <lineage>
        <taxon>Eukaryota</taxon>
        <taxon>Fungi</taxon>
        <taxon>Fungi incertae sedis</taxon>
        <taxon>Mucoromycota</taxon>
        <taxon>Glomeromycotina</taxon>
        <taxon>Glomeromycetes</taxon>
        <taxon>Glomerales</taxon>
        <taxon>Glomeraceae</taxon>
        <taxon>Rhizophagus</taxon>
    </lineage>
</organism>
<evidence type="ECO:0000313" key="2">
    <source>
        <dbReference type="Proteomes" id="UP000615446"/>
    </source>
</evidence>
<reference evidence="1" key="1">
    <citation type="submission" date="2019-10" db="EMBL/GenBank/DDBJ databases">
        <title>Conservation and host-specific expression of non-tandemly repeated heterogenous ribosome RNA gene in arbuscular mycorrhizal fungi.</title>
        <authorList>
            <person name="Maeda T."/>
            <person name="Kobayashi Y."/>
            <person name="Nakagawa T."/>
            <person name="Ezawa T."/>
            <person name="Yamaguchi K."/>
            <person name="Bino T."/>
            <person name="Nishimoto Y."/>
            <person name="Shigenobu S."/>
            <person name="Kawaguchi M."/>
        </authorList>
    </citation>
    <scope>NUCLEOTIDE SEQUENCE</scope>
    <source>
        <strain evidence="1">HR1</strain>
    </source>
</reference>